<feature type="region of interest" description="Disordered" evidence="1">
    <location>
        <begin position="230"/>
        <end position="250"/>
    </location>
</feature>
<evidence type="ECO:0000313" key="3">
    <source>
        <dbReference type="Proteomes" id="UP001237011"/>
    </source>
</evidence>
<evidence type="ECO:0000313" key="2">
    <source>
        <dbReference type="EMBL" id="WLP85789.1"/>
    </source>
</evidence>
<evidence type="ECO:0000256" key="1">
    <source>
        <dbReference type="SAM" id="MobiDB-lite"/>
    </source>
</evidence>
<name>A0ABY9HB46_9MOLU</name>
<dbReference type="Proteomes" id="UP001237011">
    <property type="component" value="Chromosome"/>
</dbReference>
<accession>A0ABY9HB46</accession>
<dbReference type="EMBL" id="CP132191">
    <property type="protein sequence ID" value="WLP85789.1"/>
    <property type="molecule type" value="Genomic_DNA"/>
</dbReference>
<dbReference type="RefSeq" id="WP_305938213.1">
    <property type="nucleotide sequence ID" value="NZ_CP132191.1"/>
</dbReference>
<gene>
    <name evidence="2" type="ORF">Q8852_01425</name>
</gene>
<feature type="compositionally biased region" description="Basic residues" evidence="1">
    <location>
        <begin position="230"/>
        <end position="244"/>
    </location>
</feature>
<protein>
    <submittedName>
        <fullName evidence="2">Uncharacterized protein</fullName>
    </submittedName>
</protein>
<organism evidence="2 3">
    <name type="scientific">Mycoplasma seminis</name>
    <dbReference type="NCBI Taxonomy" id="512749"/>
    <lineage>
        <taxon>Bacteria</taxon>
        <taxon>Bacillati</taxon>
        <taxon>Mycoplasmatota</taxon>
        <taxon>Mollicutes</taxon>
        <taxon>Mycoplasmataceae</taxon>
        <taxon>Mycoplasma</taxon>
    </lineage>
</organism>
<reference evidence="2" key="1">
    <citation type="submission" date="2023-08" db="EMBL/GenBank/DDBJ databases">
        <title>Complete genome sequence of Mycoplasma seminis 2200.</title>
        <authorList>
            <person name="Spergser J."/>
        </authorList>
    </citation>
    <scope>NUCLEOTIDE SEQUENCE [LARGE SCALE GENOMIC DNA]</scope>
    <source>
        <strain evidence="2">2200</strain>
    </source>
</reference>
<keyword evidence="3" id="KW-1185">Reference proteome</keyword>
<sequence length="250" mass="29756">MREKISNNFKRTKLIEFYAEILDCSVEWLSKSRNSDSYLLNKFKEQYADNIRNVAYKIFNIKRCSSIRVEDIKNLLLAELAKLMSGQNPKYESDMLAMLEEHNMKGCFSYFWTCLKNNVSNAVGKVCNKQEEFEVRLNGNEIDLGILKYQMNASEIKAITDAKKRDLTIQRARAKAYKKLKEQNYTLFSQNFQYKIELPILEEKKKIRNKMYKIFVEEFIERFRKIQKKYAKKKAKRPNSKSKKVKENKN</sequence>
<proteinExistence type="predicted"/>